<dbReference type="Gene3D" id="3.30.2350.10">
    <property type="entry name" value="Pseudouridine synthase"/>
    <property type="match status" value="1"/>
</dbReference>
<sequence>MLIFFDLRTIFYEITKEYDMINNINILYEDTQILVCVKPAGVATQSKRIGSPDMVSLLKNHISMTSGKSGEPYLAVIHRLDQPVSGILVFAKTPAAAKDLNRQLTTSGFGKHYYALVAGTPEPTSADLENFLVKDARTNTSRICQKGTADAKLAKLHYDLVDTTFFADIASSIPVATSQLKIKLDTGRHHQIRVQLSGMGCPIIGDTKYNPDSPKLTARRTPLCLCAYQLEFRHPVTKKAMTFSLDHYV</sequence>
<dbReference type="InterPro" id="IPR020103">
    <property type="entry name" value="PsdUridine_synth_cat_dom_sf"/>
</dbReference>
<dbReference type="InterPro" id="IPR006145">
    <property type="entry name" value="PsdUridine_synth_RsuA/RluA"/>
</dbReference>
<dbReference type="GO" id="GO:0140098">
    <property type="term" value="F:catalytic activity, acting on RNA"/>
    <property type="evidence" value="ECO:0007669"/>
    <property type="project" value="UniProtKB-ARBA"/>
</dbReference>
<dbReference type="PANTHER" id="PTHR21600">
    <property type="entry name" value="MITOCHONDRIAL RNA PSEUDOURIDINE SYNTHASE"/>
    <property type="match status" value="1"/>
</dbReference>
<dbReference type="STRING" id="411461.DORFOR_02879"/>
<evidence type="ECO:0000256" key="2">
    <source>
        <dbReference type="ARBA" id="ARBA00010876"/>
    </source>
</evidence>
<dbReference type="Proteomes" id="UP000005359">
    <property type="component" value="Unassembled WGS sequence"/>
</dbReference>
<evidence type="ECO:0000313" key="7">
    <source>
        <dbReference type="EMBL" id="EDR46271.1"/>
    </source>
</evidence>
<reference evidence="7 8" key="1">
    <citation type="submission" date="2007-10" db="EMBL/GenBank/DDBJ databases">
        <title>Draft genome sequence of Dorea formicigenerans(ATCC 27755).</title>
        <authorList>
            <person name="Sudarsanam P."/>
            <person name="Ley R."/>
            <person name="Guruge J."/>
            <person name="Turnbaugh P.J."/>
            <person name="Mahowald M."/>
            <person name="Liep D."/>
            <person name="Gordon J."/>
        </authorList>
    </citation>
    <scope>NUCLEOTIDE SEQUENCE [LARGE SCALE GENOMIC DNA]</scope>
    <source>
        <strain evidence="7 8">ATCC 27755</strain>
    </source>
</reference>
<dbReference type="PROSITE" id="PS01129">
    <property type="entry name" value="PSI_RLU"/>
    <property type="match status" value="1"/>
</dbReference>
<dbReference type="EMBL" id="AAXA02000015">
    <property type="protein sequence ID" value="EDR46271.1"/>
    <property type="molecule type" value="Genomic_DNA"/>
</dbReference>
<dbReference type="InterPro" id="IPR006224">
    <property type="entry name" value="PsdUridine_synth_RluA-like_CS"/>
</dbReference>
<evidence type="ECO:0000256" key="5">
    <source>
        <dbReference type="ARBA" id="ARBA00033164"/>
    </source>
</evidence>
<reference evidence="7 8" key="2">
    <citation type="submission" date="2007-10" db="EMBL/GenBank/DDBJ databases">
        <authorList>
            <person name="Fulton L."/>
            <person name="Clifton S."/>
            <person name="Fulton B."/>
            <person name="Xu J."/>
            <person name="Minx P."/>
            <person name="Pepin K.H."/>
            <person name="Johnson M."/>
            <person name="Thiruvilangam P."/>
            <person name="Bhonagiri V."/>
            <person name="Nash W.E."/>
            <person name="Wang C."/>
            <person name="Mardis E.R."/>
            <person name="Wilson R.K."/>
        </authorList>
    </citation>
    <scope>NUCLEOTIDE SEQUENCE [LARGE SCALE GENOMIC DNA]</scope>
    <source>
        <strain evidence="7 8">ATCC 27755</strain>
    </source>
</reference>
<feature type="domain" description="Pseudouridine synthase RsuA/RluA-like" evidence="6">
    <location>
        <begin position="33"/>
        <end position="197"/>
    </location>
</feature>
<dbReference type="GO" id="GO:0001522">
    <property type="term" value="P:pseudouridine synthesis"/>
    <property type="evidence" value="ECO:0007669"/>
    <property type="project" value="InterPro"/>
</dbReference>
<keyword evidence="3 7" id="KW-0413">Isomerase</keyword>
<dbReference type="GO" id="GO:0006396">
    <property type="term" value="P:RNA processing"/>
    <property type="evidence" value="ECO:0007669"/>
    <property type="project" value="UniProtKB-ARBA"/>
</dbReference>
<accession>B0G9B7</accession>
<evidence type="ECO:0000256" key="1">
    <source>
        <dbReference type="ARBA" id="ARBA00000073"/>
    </source>
</evidence>
<protein>
    <recommendedName>
        <fullName evidence="4">RNA pseudouridylate synthase</fullName>
    </recommendedName>
    <alternativeName>
        <fullName evidence="5">RNA-uridine isomerase</fullName>
    </alternativeName>
</protein>
<evidence type="ECO:0000256" key="3">
    <source>
        <dbReference type="ARBA" id="ARBA00023235"/>
    </source>
</evidence>
<dbReference type="GO" id="GO:0009982">
    <property type="term" value="F:pseudouridine synthase activity"/>
    <property type="evidence" value="ECO:0007669"/>
    <property type="project" value="InterPro"/>
</dbReference>
<evidence type="ECO:0000256" key="4">
    <source>
        <dbReference type="ARBA" id="ARBA00031870"/>
    </source>
</evidence>
<dbReference type="InterPro" id="IPR050188">
    <property type="entry name" value="RluA_PseudoU_synthase"/>
</dbReference>
<dbReference type="CDD" id="cd02869">
    <property type="entry name" value="PseudoU_synth_RluA_like"/>
    <property type="match status" value="1"/>
</dbReference>
<evidence type="ECO:0000259" key="6">
    <source>
        <dbReference type="Pfam" id="PF00849"/>
    </source>
</evidence>
<comment type="catalytic activity">
    <reaction evidence="1">
        <text>a uridine in RNA = a pseudouridine in RNA</text>
        <dbReference type="Rhea" id="RHEA:48348"/>
        <dbReference type="Rhea" id="RHEA-COMP:12068"/>
        <dbReference type="Rhea" id="RHEA-COMP:12069"/>
        <dbReference type="ChEBI" id="CHEBI:65314"/>
        <dbReference type="ChEBI" id="CHEBI:65315"/>
    </reaction>
</comment>
<dbReference type="AlphaFoldDB" id="B0G9B7"/>
<proteinExistence type="inferred from homology"/>
<gene>
    <name evidence="7" type="ORF">DORFOR_02879</name>
</gene>
<dbReference type="Pfam" id="PF00849">
    <property type="entry name" value="PseudoU_synth_2"/>
    <property type="match status" value="1"/>
</dbReference>
<comment type="similarity">
    <text evidence="2">Belongs to the pseudouridine synthase RluA family.</text>
</comment>
<dbReference type="GO" id="GO:0003723">
    <property type="term" value="F:RNA binding"/>
    <property type="evidence" value="ECO:0007669"/>
    <property type="project" value="InterPro"/>
</dbReference>
<evidence type="ECO:0000313" key="8">
    <source>
        <dbReference type="Proteomes" id="UP000005359"/>
    </source>
</evidence>
<name>B0G9B7_9FIRM</name>
<organism evidence="7 8">
    <name type="scientific">Dorea formicigenerans ATCC 27755</name>
    <dbReference type="NCBI Taxonomy" id="411461"/>
    <lineage>
        <taxon>Bacteria</taxon>
        <taxon>Bacillati</taxon>
        <taxon>Bacillota</taxon>
        <taxon>Clostridia</taxon>
        <taxon>Lachnospirales</taxon>
        <taxon>Lachnospiraceae</taxon>
        <taxon>Dorea</taxon>
    </lineage>
</organism>
<dbReference type="PANTHER" id="PTHR21600:SF83">
    <property type="entry name" value="PSEUDOURIDYLATE SYNTHASE RPUSD4, MITOCHONDRIAL"/>
    <property type="match status" value="1"/>
</dbReference>
<dbReference type="PaxDb" id="411461-DORFOR_02879"/>
<dbReference type="SUPFAM" id="SSF55120">
    <property type="entry name" value="Pseudouridine synthase"/>
    <property type="match status" value="1"/>
</dbReference>
<comment type="caution">
    <text evidence="7">The sequence shown here is derived from an EMBL/GenBank/DDBJ whole genome shotgun (WGS) entry which is preliminary data.</text>
</comment>
<dbReference type="eggNOG" id="COG0564">
    <property type="taxonomic scope" value="Bacteria"/>
</dbReference>